<evidence type="ECO:0000256" key="2">
    <source>
        <dbReference type="ARBA" id="ARBA00023125"/>
    </source>
</evidence>
<accession>A0A158JU27</accession>
<dbReference type="InterPro" id="IPR036388">
    <property type="entry name" value="WH-like_DNA-bd_sf"/>
</dbReference>
<dbReference type="GO" id="GO:0003700">
    <property type="term" value="F:DNA-binding transcription factor activity"/>
    <property type="evidence" value="ECO:0007669"/>
    <property type="project" value="InterPro"/>
</dbReference>
<sequence length="248" mass="27938">MASALAEFSRNFRPLQIYEQVSEKIRAEIRAGRFMPDARLPSERELASLFGVGRPAVREAIGALQNEGLVITRRNSGTYVASNAPDVLARSAEVPQTPDGQLQSDYSPSATLDVRLILEPAIARRAAAIKKRDKLAEHYLSQMETLTDVSDPEQRALWNNSDRLFHRQLAQMTGDALLARIADEIAETMDQSLWKRIKDDGIFDPQRIRLYVAEHRLIYEAIITGDADAAAFYVEQHIHRVKRDITPT</sequence>
<dbReference type="PANTHER" id="PTHR43537:SF24">
    <property type="entry name" value="GLUCONATE OPERON TRANSCRIPTIONAL REPRESSOR"/>
    <property type="match status" value="1"/>
</dbReference>
<dbReference type="SUPFAM" id="SSF46785">
    <property type="entry name" value="Winged helix' DNA-binding domain"/>
    <property type="match status" value="1"/>
</dbReference>
<dbReference type="RefSeq" id="WP_062092828.1">
    <property type="nucleotide sequence ID" value="NZ_FCOK02000122.1"/>
</dbReference>
<dbReference type="Pfam" id="PF07729">
    <property type="entry name" value="FCD"/>
    <property type="match status" value="1"/>
</dbReference>
<dbReference type="SMART" id="SM00345">
    <property type="entry name" value="HTH_GNTR"/>
    <property type="match status" value="1"/>
</dbReference>
<dbReference type="Gene3D" id="1.20.120.530">
    <property type="entry name" value="GntR ligand-binding domain-like"/>
    <property type="match status" value="1"/>
</dbReference>
<gene>
    <name evidence="5" type="ORF">AWB69_08809</name>
</gene>
<dbReference type="SMART" id="SM00895">
    <property type="entry name" value="FCD"/>
    <property type="match status" value="1"/>
</dbReference>
<dbReference type="Pfam" id="PF00392">
    <property type="entry name" value="GntR"/>
    <property type="match status" value="1"/>
</dbReference>
<dbReference type="EMBL" id="FCOK02000122">
    <property type="protein sequence ID" value="SAL72454.1"/>
    <property type="molecule type" value="Genomic_DNA"/>
</dbReference>
<dbReference type="SUPFAM" id="SSF48008">
    <property type="entry name" value="GntR ligand-binding domain-like"/>
    <property type="match status" value="1"/>
</dbReference>
<dbReference type="Proteomes" id="UP000054683">
    <property type="component" value="Unassembled WGS sequence"/>
</dbReference>
<dbReference type="PANTHER" id="PTHR43537">
    <property type="entry name" value="TRANSCRIPTIONAL REGULATOR, GNTR FAMILY"/>
    <property type="match status" value="1"/>
</dbReference>
<dbReference type="PRINTS" id="PR00035">
    <property type="entry name" value="HTHGNTR"/>
</dbReference>
<dbReference type="GO" id="GO:0003677">
    <property type="term" value="F:DNA binding"/>
    <property type="evidence" value="ECO:0007669"/>
    <property type="project" value="UniProtKB-KW"/>
</dbReference>
<dbReference type="CDD" id="cd07377">
    <property type="entry name" value="WHTH_GntR"/>
    <property type="match status" value="1"/>
</dbReference>
<dbReference type="Gene3D" id="1.10.10.10">
    <property type="entry name" value="Winged helix-like DNA-binding domain superfamily/Winged helix DNA-binding domain"/>
    <property type="match status" value="1"/>
</dbReference>
<evidence type="ECO:0000313" key="6">
    <source>
        <dbReference type="Proteomes" id="UP000054683"/>
    </source>
</evidence>
<dbReference type="InterPro" id="IPR008920">
    <property type="entry name" value="TF_FadR/GntR_C"/>
</dbReference>
<reference evidence="5 6" key="1">
    <citation type="submission" date="2016-01" db="EMBL/GenBank/DDBJ databases">
        <authorList>
            <person name="Oliw E.H."/>
        </authorList>
    </citation>
    <scope>NUCLEOTIDE SEQUENCE [LARGE SCALE GENOMIC DNA]</scope>
    <source>
        <strain evidence="5">LMG 27134</strain>
    </source>
</reference>
<evidence type="ECO:0000256" key="3">
    <source>
        <dbReference type="ARBA" id="ARBA00023163"/>
    </source>
</evidence>
<dbReference type="AlphaFoldDB" id="A0A158JU27"/>
<evidence type="ECO:0000313" key="5">
    <source>
        <dbReference type="EMBL" id="SAL72454.1"/>
    </source>
</evidence>
<keyword evidence="1" id="KW-0805">Transcription regulation</keyword>
<evidence type="ECO:0000256" key="1">
    <source>
        <dbReference type="ARBA" id="ARBA00023015"/>
    </source>
</evidence>
<dbReference type="OrthoDB" id="5450856at2"/>
<keyword evidence="2" id="KW-0238">DNA-binding</keyword>
<evidence type="ECO:0000259" key="4">
    <source>
        <dbReference type="PROSITE" id="PS50949"/>
    </source>
</evidence>
<dbReference type="PROSITE" id="PS50949">
    <property type="entry name" value="HTH_GNTR"/>
    <property type="match status" value="1"/>
</dbReference>
<proteinExistence type="predicted"/>
<dbReference type="InterPro" id="IPR036390">
    <property type="entry name" value="WH_DNA-bd_sf"/>
</dbReference>
<dbReference type="InterPro" id="IPR011711">
    <property type="entry name" value="GntR_C"/>
</dbReference>
<organism evidence="5 6">
    <name type="scientific">Caballeronia udeis</name>
    <dbReference type="NCBI Taxonomy" id="1232866"/>
    <lineage>
        <taxon>Bacteria</taxon>
        <taxon>Pseudomonadati</taxon>
        <taxon>Pseudomonadota</taxon>
        <taxon>Betaproteobacteria</taxon>
        <taxon>Burkholderiales</taxon>
        <taxon>Burkholderiaceae</taxon>
        <taxon>Caballeronia</taxon>
    </lineage>
</organism>
<protein>
    <submittedName>
        <fullName evidence="5">Regulatory protein GntR</fullName>
    </submittedName>
</protein>
<dbReference type="InterPro" id="IPR000524">
    <property type="entry name" value="Tscrpt_reg_HTH_GntR"/>
</dbReference>
<keyword evidence="3" id="KW-0804">Transcription</keyword>
<name>A0A158JU27_9BURK</name>
<feature type="domain" description="HTH gntR-type" evidence="4">
    <location>
        <begin position="15"/>
        <end position="83"/>
    </location>
</feature>